<protein>
    <submittedName>
        <fullName evidence="1">Uncharacterized protein</fullName>
    </submittedName>
</protein>
<evidence type="ECO:0000313" key="2">
    <source>
        <dbReference type="Proteomes" id="UP000597341"/>
    </source>
</evidence>
<gene>
    <name evidence="1" type="ORF">GCM10011376_08630</name>
</gene>
<dbReference type="EMBL" id="BNAD01000001">
    <property type="protein sequence ID" value="GHE16253.1"/>
    <property type="molecule type" value="Genomic_DNA"/>
</dbReference>
<reference evidence="2" key="1">
    <citation type="journal article" date="2019" name="Int. J. Syst. Evol. Microbiol.">
        <title>The Global Catalogue of Microorganisms (GCM) 10K type strain sequencing project: providing services to taxonomists for standard genome sequencing and annotation.</title>
        <authorList>
            <consortium name="The Broad Institute Genomics Platform"/>
            <consortium name="The Broad Institute Genome Sequencing Center for Infectious Disease"/>
            <person name="Wu L."/>
            <person name="Ma J."/>
        </authorList>
    </citation>
    <scope>NUCLEOTIDE SEQUENCE [LARGE SCALE GENOMIC DNA]</scope>
    <source>
        <strain evidence="2">CGMCC 1.12791</strain>
    </source>
</reference>
<proteinExistence type="predicted"/>
<sequence>MAIDPNVLPVVSLAAMKKAERKRAEEATFLTLVPGTAATRAAFGALAVGTVAKDSLRRERKAAAAVISALEAIVGGQPATAAFAAQPALRDLAPDTLAAQFTAAVDRDDGGRTTRAVAGESGESTKELWNALGLATEMLIEAIGRTKNLLFTADEAEPFDDYLDLLPGADRDKIVRPAGED</sequence>
<name>A0ABQ3HF87_9ACTN</name>
<organism evidence="1 2">
    <name type="scientific">Nocardioides flavus</name>
    <name type="common">ex Wang et al. 2016</name>
    <dbReference type="NCBI Taxonomy" id="2058780"/>
    <lineage>
        <taxon>Bacteria</taxon>
        <taxon>Bacillati</taxon>
        <taxon>Actinomycetota</taxon>
        <taxon>Actinomycetes</taxon>
        <taxon>Propionibacteriales</taxon>
        <taxon>Nocardioidaceae</taxon>
        <taxon>Nocardioides</taxon>
    </lineage>
</organism>
<keyword evidence="2" id="KW-1185">Reference proteome</keyword>
<dbReference type="RefSeq" id="WP_191278080.1">
    <property type="nucleotide sequence ID" value="NZ_BNAD01000001.1"/>
</dbReference>
<comment type="caution">
    <text evidence="1">The sequence shown here is derived from an EMBL/GenBank/DDBJ whole genome shotgun (WGS) entry which is preliminary data.</text>
</comment>
<dbReference type="Proteomes" id="UP000597341">
    <property type="component" value="Unassembled WGS sequence"/>
</dbReference>
<evidence type="ECO:0000313" key="1">
    <source>
        <dbReference type="EMBL" id="GHE16253.1"/>
    </source>
</evidence>
<accession>A0ABQ3HF87</accession>